<name>A0A8S0V7B6_OLEEU</name>
<comment type="caution">
    <text evidence="2">The sequence shown here is derived from an EMBL/GenBank/DDBJ whole genome shotgun (WGS) entry which is preliminary data.</text>
</comment>
<keyword evidence="1" id="KW-1133">Transmembrane helix</keyword>
<evidence type="ECO:0000313" key="2">
    <source>
        <dbReference type="EMBL" id="CAA3026067.1"/>
    </source>
</evidence>
<sequence>MRECKRLSKRTAARLPVVIPIWFLAIVFPFFGPSNSTVDHFLLASPSSFGFGFGGWGCMVNFVHQIDTFGLISKWVLLVSSIANITTTAPLPPLLTINLTHPHRP</sequence>
<evidence type="ECO:0000256" key="1">
    <source>
        <dbReference type="SAM" id="Phobius"/>
    </source>
</evidence>
<gene>
    <name evidence="2" type="ORF">OLEA9_A059547</name>
</gene>
<dbReference type="EMBL" id="CACTIH010009149">
    <property type="protein sequence ID" value="CAA3026067.1"/>
    <property type="molecule type" value="Genomic_DNA"/>
</dbReference>
<organism evidence="2 3">
    <name type="scientific">Olea europaea subsp. europaea</name>
    <dbReference type="NCBI Taxonomy" id="158383"/>
    <lineage>
        <taxon>Eukaryota</taxon>
        <taxon>Viridiplantae</taxon>
        <taxon>Streptophyta</taxon>
        <taxon>Embryophyta</taxon>
        <taxon>Tracheophyta</taxon>
        <taxon>Spermatophyta</taxon>
        <taxon>Magnoliopsida</taxon>
        <taxon>eudicotyledons</taxon>
        <taxon>Gunneridae</taxon>
        <taxon>Pentapetalae</taxon>
        <taxon>asterids</taxon>
        <taxon>lamiids</taxon>
        <taxon>Lamiales</taxon>
        <taxon>Oleaceae</taxon>
        <taxon>Oleeae</taxon>
        <taxon>Olea</taxon>
    </lineage>
</organism>
<feature type="transmembrane region" description="Helical" evidence="1">
    <location>
        <begin position="12"/>
        <end position="31"/>
    </location>
</feature>
<dbReference type="Gramene" id="OE9A059547T1">
    <property type="protein sequence ID" value="OE9A059547C1"/>
    <property type="gene ID" value="OE9A059547"/>
</dbReference>
<accession>A0A8S0V7B6</accession>
<dbReference type="Proteomes" id="UP000594638">
    <property type="component" value="Unassembled WGS sequence"/>
</dbReference>
<evidence type="ECO:0000313" key="3">
    <source>
        <dbReference type="Proteomes" id="UP000594638"/>
    </source>
</evidence>
<feature type="transmembrane region" description="Helical" evidence="1">
    <location>
        <begin position="75"/>
        <end position="95"/>
    </location>
</feature>
<protein>
    <submittedName>
        <fullName evidence="2">Uncharacterized protein</fullName>
    </submittedName>
</protein>
<keyword evidence="1" id="KW-0812">Transmembrane</keyword>
<reference evidence="2 3" key="1">
    <citation type="submission" date="2019-12" db="EMBL/GenBank/DDBJ databases">
        <authorList>
            <person name="Alioto T."/>
            <person name="Alioto T."/>
            <person name="Gomez Garrido J."/>
        </authorList>
    </citation>
    <scope>NUCLEOTIDE SEQUENCE [LARGE SCALE GENOMIC DNA]</scope>
</reference>
<feature type="transmembrane region" description="Helical" evidence="1">
    <location>
        <begin position="43"/>
        <end position="63"/>
    </location>
</feature>
<proteinExistence type="predicted"/>
<keyword evidence="3" id="KW-1185">Reference proteome</keyword>
<dbReference type="AlphaFoldDB" id="A0A8S0V7B6"/>
<dbReference type="OrthoDB" id="40134at2759"/>
<keyword evidence="1" id="KW-0472">Membrane</keyword>